<dbReference type="CDD" id="cd07377">
    <property type="entry name" value="WHTH_GntR"/>
    <property type="match status" value="1"/>
</dbReference>
<reference evidence="6" key="1">
    <citation type="journal article" date="2019" name="Int. J. Syst. Evol. Microbiol.">
        <title>The Global Catalogue of Microorganisms (GCM) 10K type strain sequencing project: providing services to taxonomists for standard genome sequencing and annotation.</title>
        <authorList>
            <consortium name="The Broad Institute Genomics Platform"/>
            <consortium name="The Broad Institute Genome Sequencing Center for Infectious Disease"/>
            <person name="Wu L."/>
            <person name="Ma J."/>
        </authorList>
    </citation>
    <scope>NUCLEOTIDE SEQUENCE [LARGE SCALE GENOMIC DNA]</scope>
    <source>
        <strain evidence="6">CGMCC 4.7241</strain>
    </source>
</reference>
<evidence type="ECO:0000256" key="2">
    <source>
        <dbReference type="ARBA" id="ARBA00023125"/>
    </source>
</evidence>
<dbReference type="InterPro" id="IPR028082">
    <property type="entry name" value="Peripla_BP_I"/>
</dbReference>
<keyword evidence="1" id="KW-0805">Transcription regulation</keyword>
<dbReference type="Pfam" id="PF00392">
    <property type="entry name" value="GntR"/>
    <property type="match status" value="1"/>
</dbReference>
<dbReference type="InterPro" id="IPR000524">
    <property type="entry name" value="Tscrpt_reg_HTH_GntR"/>
</dbReference>
<dbReference type="Proteomes" id="UP001595699">
    <property type="component" value="Unassembled WGS sequence"/>
</dbReference>
<keyword evidence="2" id="KW-0238">DNA-binding</keyword>
<dbReference type="Gene3D" id="1.10.10.10">
    <property type="entry name" value="Winged helix-like DNA-binding domain superfamily/Winged helix DNA-binding domain"/>
    <property type="match status" value="1"/>
</dbReference>
<sequence length="376" mass="40528">MSDDSLPRYQQVKRELRAAIERGEYVPDQPFVSQRGVCERFDVSTTTAIRALNDLVAEGILVRRQGRGTYVADRSSSAVVAPERPARSSRTSVACVIHGQGPMRANVIAGVESVCSDLGAELLLFHSKDSLAGQERALERAHEGGVSGVVLYPVQGSSPSPALAALERQNVPVVMVDRYLPTVASDTVTVDHFAVGYDLSTHLIAQGHERMALLWDETDCTSVRERLSGHLQALRKHDVRERPDLTVLTAHQRLDRPARVARLAELLEHPEPPTVLICSHGYTVATAAADLASMGIEVPGQVELAGMDDAGPLDILPLTIAAAVVPAEELGRQSTLLLASRIDGSLDDSPRRVVLPISLRTRDTARGYLQVVAGTA</sequence>
<dbReference type="RefSeq" id="WP_205121440.1">
    <property type="nucleotide sequence ID" value="NZ_JAFBCM010000001.1"/>
</dbReference>
<dbReference type="EMBL" id="JBHRZH010000027">
    <property type="protein sequence ID" value="MFC3764506.1"/>
    <property type="molecule type" value="Genomic_DNA"/>
</dbReference>
<dbReference type="CDD" id="cd06267">
    <property type="entry name" value="PBP1_LacI_sugar_binding-like"/>
    <property type="match status" value="1"/>
</dbReference>
<dbReference type="PANTHER" id="PTHR30146:SF109">
    <property type="entry name" value="HTH-TYPE TRANSCRIPTIONAL REGULATOR GALS"/>
    <property type="match status" value="1"/>
</dbReference>
<evidence type="ECO:0000256" key="1">
    <source>
        <dbReference type="ARBA" id="ARBA00023015"/>
    </source>
</evidence>
<dbReference type="InterPro" id="IPR036388">
    <property type="entry name" value="WH-like_DNA-bd_sf"/>
</dbReference>
<name>A0ABV7YH45_9ACTN</name>
<evidence type="ECO:0000256" key="3">
    <source>
        <dbReference type="ARBA" id="ARBA00023163"/>
    </source>
</evidence>
<proteinExistence type="predicted"/>
<dbReference type="Gene3D" id="3.40.50.2300">
    <property type="match status" value="2"/>
</dbReference>
<dbReference type="SMART" id="SM00345">
    <property type="entry name" value="HTH_GNTR"/>
    <property type="match status" value="1"/>
</dbReference>
<accession>A0ABV7YH45</accession>
<dbReference type="InterPro" id="IPR036390">
    <property type="entry name" value="WH_DNA-bd_sf"/>
</dbReference>
<keyword evidence="3" id="KW-0804">Transcription</keyword>
<dbReference type="InterPro" id="IPR001761">
    <property type="entry name" value="Peripla_BP/Lac1_sug-bd_dom"/>
</dbReference>
<dbReference type="PROSITE" id="PS50949">
    <property type="entry name" value="HTH_GNTR"/>
    <property type="match status" value="1"/>
</dbReference>
<evidence type="ECO:0000313" key="6">
    <source>
        <dbReference type="Proteomes" id="UP001595699"/>
    </source>
</evidence>
<dbReference type="SUPFAM" id="SSF46785">
    <property type="entry name" value="Winged helix' DNA-binding domain"/>
    <property type="match status" value="1"/>
</dbReference>
<dbReference type="PANTHER" id="PTHR30146">
    <property type="entry name" value="LACI-RELATED TRANSCRIPTIONAL REPRESSOR"/>
    <property type="match status" value="1"/>
</dbReference>
<evidence type="ECO:0000313" key="5">
    <source>
        <dbReference type="EMBL" id="MFC3764506.1"/>
    </source>
</evidence>
<organism evidence="5 6">
    <name type="scientific">Tenggerimyces flavus</name>
    <dbReference type="NCBI Taxonomy" id="1708749"/>
    <lineage>
        <taxon>Bacteria</taxon>
        <taxon>Bacillati</taxon>
        <taxon>Actinomycetota</taxon>
        <taxon>Actinomycetes</taxon>
        <taxon>Propionibacteriales</taxon>
        <taxon>Nocardioidaceae</taxon>
        <taxon>Tenggerimyces</taxon>
    </lineage>
</organism>
<evidence type="ECO:0000259" key="4">
    <source>
        <dbReference type="PROSITE" id="PS50949"/>
    </source>
</evidence>
<dbReference type="Pfam" id="PF00532">
    <property type="entry name" value="Peripla_BP_1"/>
    <property type="match status" value="1"/>
</dbReference>
<feature type="domain" description="HTH gntR-type" evidence="4">
    <location>
        <begin position="6"/>
        <end position="74"/>
    </location>
</feature>
<dbReference type="SUPFAM" id="SSF53822">
    <property type="entry name" value="Periplasmic binding protein-like I"/>
    <property type="match status" value="1"/>
</dbReference>
<comment type="caution">
    <text evidence="5">The sequence shown here is derived from an EMBL/GenBank/DDBJ whole genome shotgun (WGS) entry which is preliminary data.</text>
</comment>
<keyword evidence="6" id="KW-1185">Reference proteome</keyword>
<gene>
    <name evidence="5" type="ORF">ACFOUW_26960</name>
</gene>
<protein>
    <submittedName>
        <fullName evidence="5">GntR family transcriptional regulator</fullName>
    </submittedName>
</protein>